<dbReference type="AlphaFoldDB" id="A0A7R8D0T8"/>
<evidence type="ECO:0000313" key="2">
    <source>
        <dbReference type="Proteomes" id="UP000675881"/>
    </source>
</evidence>
<gene>
    <name evidence="1" type="ORF">LSAA_11163</name>
</gene>
<protein>
    <submittedName>
        <fullName evidence="1">(salmon louse) hypothetical protein</fullName>
    </submittedName>
</protein>
<reference evidence="1" key="1">
    <citation type="submission" date="2021-02" db="EMBL/GenBank/DDBJ databases">
        <authorList>
            <person name="Bekaert M."/>
        </authorList>
    </citation>
    <scope>NUCLEOTIDE SEQUENCE</scope>
    <source>
        <strain evidence="1">IoA-00</strain>
    </source>
</reference>
<name>A0A7R8D0T8_LEPSM</name>
<organism evidence="1 2">
    <name type="scientific">Lepeophtheirus salmonis</name>
    <name type="common">Salmon louse</name>
    <name type="synonym">Caligus salmonis</name>
    <dbReference type="NCBI Taxonomy" id="72036"/>
    <lineage>
        <taxon>Eukaryota</taxon>
        <taxon>Metazoa</taxon>
        <taxon>Ecdysozoa</taxon>
        <taxon>Arthropoda</taxon>
        <taxon>Crustacea</taxon>
        <taxon>Multicrustacea</taxon>
        <taxon>Hexanauplia</taxon>
        <taxon>Copepoda</taxon>
        <taxon>Siphonostomatoida</taxon>
        <taxon>Caligidae</taxon>
        <taxon>Lepeophtheirus</taxon>
    </lineage>
</organism>
<dbReference type="EMBL" id="HG994585">
    <property type="protein sequence ID" value="CAF2987626.1"/>
    <property type="molecule type" value="Genomic_DNA"/>
</dbReference>
<sequence>MSKITGTLCDSHPKVSCPASCVDERTKSPFYRFCPFVRMKCSPWTTRCMAHFNHASEMWCKDFANAESFQEPQLRKEGQKRKAVKSTVLTSAPERPYTQNIIVIACGSSTPKRLSYDFDHDKDANNALERILAEQT</sequence>
<dbReference type="Proteomes" id="UP000675881">
    <property type="component" value="Chromosome 6"/>
</dbReference>
<proteinExistence type="predicted"/>
<keyword evidence="2" id="KW-1185">Reference proteome</keyword>
<accession>A0A7R8D0T8</accession>
<evidence type="ECO:0000313" key="1">
    <source>
        <dbReference type="EMBL" id="CAF2987626.1"/>
    </source>
</evidence>